<keyword evidence="4" id="KW-1003">Cell membrane</keyword>
<evidence type="ECO:0000256" key="6">
    <source>
        <dbReference type="ARBA" id="ARBA00022882"/>
    </source>
</evidence>
<keyword evidence="8 13" id="KW-0175">Coiled coil</keyword>
<dbReference type="Pfam" id="PF00520">
    <property type="entry name" value="Ion_trans"/>
    <property type="match status" value="1"/>
</dbReference>
<keyword evidence="9" id="KW-0406">Ion transport</keyword>
<dbReference type="Proteomes" id="UP000054166">
    <property type="component" value="Unassembled WGS sequence"/>
</dbReference>
<evidence type="ECO:0000256" key="8">
    <source>
        <dbReference type="ARBA" id="ARBA00023054"/>
    </source>
</evidence>
<evidence type="ECO:0000256" key="11">
    <source>
        <dbReference type="ARBA" id="ARBA00023303"/>
    </source>
</evidence>
<evidence type="ECO:0000256" key="4">
    <source>
        <dbReference type="ARBA" id="ARBA00022475"/>
    </source>
</evidence>
<dbReference type="InterPro" id="IPR005821">
    <property type="entry name" value="Ion_trans_dom"/>
</dbReference>
<evidence type="ECO:0000259" key="15">
    <source>
        <dbReference type="Pfam" id="PF00520"/>
    </source>
</evidence>
<evidence type="ECO:0000256" key="10">
    <source>
        <dbReference type="ARBA" id="ARBA00023136"/>
    </source>
</evidence>
<evidence type="ECO:0000256" key="7">
    <source>
        <dbReference type="ARBA" id="ARBA00022989"/>
    </source>
</evidence>
<keyword evidence="7 14" id="KW-1133">Transmembrane helix</keyword>
<dbReference type="SUPFAM" id="SSF81324">
    <property type="entry name" value="Voltage-gated potassium channels"/>
    <property type="match status" value="1"/>
</dbReference>
<evidence type="ECO:0000256" key="3">
    <source>
        <dbReference type="ARBA" id="ARBA00022448"/>
    </source>
</evidence>
<feature type="transmembrane region" description="Helical" evidence="14">
    <location>
        <begin position="43"/>
        <end position="64"/>
    </location>
</feature>
<keyword evidence="11" id="KW-0407">Ion channel</keyword>
<feature type="transmembrane region" description="Helical" evidence="14">
    <location>
        <begin position="84"/>
        <end position="107"/>
    </location>
</feature>
<dbReference type="AlphaFoldDB" id="A0A0C3B3H2"/>
<dbReference type="InterPro" id="IPR031846">
    <property type="entry name" value="Hvcn1"/>
</dbReference>
<evidence type="ECO:0000256" key="14">
    <source>
        <dbReference type="SAM" id="Phobius"/>
    </source>
</evidence>
<dbReference type="Gene3D" id="1.20.120.350">
    <property type="entry name" value="Voltage-gated potassium channels. Chain C"/>
    <property type="match status" value="1"/>
</dbReference>
<reference evidence="16 17" key="1">
    <citation type="submission" date="2014-04" db="EMBL/GenBank/DDBJ databases">
        <authorList>
            <consortium name="DOE Joint Genome Institute"/>
            <person name="Kuo A."/>
            <person name="Tarkka M."/>
            <person name="Buscot F."/>
            <person name="Kohler A."/>
            <person name="Nagy L.G."/>
            <person name="Floudas D."/>
            <person name="Copeland A."/>
            <person name="Barry K.W."/>
            <person name="Cichocki N."/>
            <person name="Veneault-Fourrey C."/>
            <person name="LaButti K."/>
            <person name="Lindquist E.A."/>
            <person name="Lipzen A."/>
            <person name="Lundell T."/>
            <person name="Morin E."/>
            <person name="Murat C."/>
            <person name="Sun H."/>
            <person name="Tunlid A."/>
            <person name="Henrissat B."/>
            <person name="Grigoriev I.V."/>
            <person name="Hibbett D.S."/>
            <person name="Martin F."/>
            <person name="Nordberg H.P."/>
            <person name="Cantor M.N."/>
            <person name="Hua S.X."/>
        </authorList>
    </citation>
    <scope>NUCLEOTIDE SEQUENCE [LARGE SCALE GENOMIC DNA]</scope>
    <source>
        <strain evidence="16 17">F 1598</strain>
    </source>
</reference>
<dbReference type="GO" id="GO:0005886">
    <property type="term" value="C:plasma membrane"/>
    <property type="evidence" value="ECO:0007669"/>
    <property type="project" value="UniProtKB-SubCell"/>
</dbReference>
<dbReference type="EMBL" id="KN833002">
    <property type="protein sequence ID" value="KIM80733.1"/>
    <property type="molecule type" value="Genomic_DNA"/>
</dbReference>
<feature type="transmembrane region" description="Helical" evidence="14">
    <location>
        <begin position="119"/>
        <end position="139"/>
    </location>
</feature>
<dbReference type="GO" id="GO:0034702">
    <property type="term" value="C:monoatomic ion channel complex"/>
    <property type="evidence" value="ECO:0007669"/>
    <property type="project" value="UniProtKB-KW"/>
</dbReference>
<name>A0A0C3B3H2_PILCF</name>
<dbReference type="PANTHER" id="PTHR46480">
    <property type="entry name" value="F20B24.22"/>
    <property type="match status" value="1"/>
</dbReference>
<evidence type="ECO:0000256" key="13">
    <source>
        <dbReference type="SAM" id="Coils"/>
    </source>
</evidence>
<keyword evidence="5 14" id="KW-0812">Transmembrane</keyword>
<accession>A0A0C3B3H2</accession>
<feature type="domain" description="Ion transport" evidence="15">
    <location>
        <begin position="40"/>
        <end position="161"/>
    </location>
</feature>
<keyword evidence="10 14" id="KW-0472">Membrane</keyword>
<protein>
    <recommendedName>
        <fullName evidence="2">Voltage-gated hydrogen channel 1</fullName>
    </recommendedName>
    <alternativeName>
        <fullName evidence="12">Hydrogen voltage-gated channel 1</fullName>
    </alternativeName>
</protein>
<reference evidence="17" key="2">
    <citation type="submission" date="2015-01" db="EMBL/GenBank/DDBJ databases">
        <title>Evolutionary Origins and Diversification of the Mycorrhizal Mutualists.</title>
        <authorList>
            <consortium name="DOE Joint Genome Institute"/>
            <consortium name="Mycorrhizal Genomics Consortium"/>
            <person name="Kohler A."/>
            <person name="Kuo A."/>
            <person name="Nagy L.G."/>
            <person name="Floudas D."/>
            <person name="Copeland A."/>
            <person name="Barry K.W."/>
            <person name="Cichocki N."/>
            <person name="Veneault-Fourrey C."/>
            <person name="LaButti K."/>
            <person name="Lindquist E.A."/>
            <person name="Lipzen A."/>
            <person name="Lundell T."/>
            <person name="Morin E."/>
            <person name="Murat C."/>
            <person name="Riley R."/>
            <person name="Ohm R."/>
            <person name="Sun H."/>
            <person name="Tunlid A."/>
            <person name="Henrissat B."/>
            <person name="Grigoriev I.V."/>
            <person name="Hibbett D.S."/>
            <person name="Martin F."/>
        </authorList>
    </citation>
    <scope>NUCLEOTIDE SEQUENCE [LARGE SCALE GENOMIC DNA]</scope>
    <source>
        <strain evidence="17">F 1598</strain>
    </source>
</reference>
<evidence type="ECO:0000313" key="17">
    <source>
        <dbReference type="Proteomes" id="UP000054166"/>
    </source>
</evidence>
<evidence type="ECO:0000256" key="1">
    <source>
        <dbReference type="ARBA" id="ARBA00004651"/>
    </source>
</evidence>
<dbReference type="PANTHER" id="PTHR46480:SF1">
    <property type="entry name" value="VOLTAGE-GATED HYDROGEN CHANNEL 1"/>
    <property type="match status" value="1"/>
</dbReference>
<dbReference type="STRING" id="765440.A0A0C3B3H2"/>
<evidence type="ECO:0000313" key="16">
    <source>
        <dbReference type="EMBL" id="KIM80733.1"/>
    </source>
</evidence>
<dbReference type="GO" id="GO:0030171">
    <property type="term" value="F:voltage-gated proton channel activity"/>
    <property type="evidence" value="ECO:0007669"/>
    <property type="project" value="InterPro"/>
</dbReference>
<dbReference type="InParanoid" id="A0A0C3B3H2"/>
<dbReference type="InterPro" id="IPR027359">
    <property type="entry name" value="Volt_channel_dom_sf"/>
</dbReference>
<keyword evidence="3" id="KW-0813">Transport</keyword>
<gene>
    <name evidence="16" type="ORF">PILCRDRAFT_821995</name>
</gene>
<comment type="subcellular location">
    <subcellularLocation>
        <location evidence="1">Cell membrane</location>
        <topology evidence="1">Multi-pass membrane protein</topology>
    </subcellularLocation>
</comment>
<dbReference type="OrthoDB" id="427456at2759"/>
<proteinExistence type="predicted"/>
<dbReference type="HOGENOM" id="CLU_076372_1_1_1"/>
<evidence type="ECO:0000256" key="2">
    <source>
        <dbReference type="ARBA" id="ARBA00015897"/>
    </source>
</evidence>
<organism evidence="16 17">
    <name type="scientific">Piloderma croceum (strain F 1598)</name>
    <dbReference type="NCBI Taxonomy" id="765440"/>
    <lineage>
        <taxon>Eukaryota</taxon>
        <taxon>Fungi</taxon>
        <taxon>Dikarya</taxon>
        <taxon>Basidiomycota</taxon>
        <taxon>Agaricomycotina</taxon>
        <taxon>Agaricomycetes</taxon>
        <taxon>Agaricomycetidae</taxon>
        <taxon>Atheliales</taxon>
        <taxon>Atheliaceae</taxon>
        <taxon>Piloderma</taxon>
    </lineage>
</organism>
<evidence type="ECO:0000256" key="5">
    <source>
        <dbReference type="ARBA" id="ARBA00022692"/>
    </source>
</evidence>
<feature type="coiled-coil region" evidence="13">
    <location>
        <begin position="180"/>
        <end position="214"/>
    </location>
</feature>
<keyword evidence="17" id="KW-1185">Reference proteome</keyword>
<keyword evidence="6" id="KW-0851">Voltage-gated channel</keyword>
<evidence type="ECO:0000256" key="12">
    <source>
        <dbReference type="ARBA" id="ARBA00031989"/>
    </source>
</evidence>
<evidence type="ECO:0000256" key="9">
    <source>
        <dbReference type="ARBA" id="ARBA00023065"/>
    </source>
</evidence>
<sequence>MSEQQPLLPSHNNDSEEGENIGRVAIYHEKVGQVLEHRLLHKAVILLIVIDAACVLADLTFTFLSEGCEPPEGEDSPAWLEVLAHISLGITTFFLIEIPLSLFAFGLKFYNPFGSVPHAGLHLFDAFIILTTFILEVVLRGREQELASLLVILRLWRLVKLVGGVAVGVGEVEESTVKELVETKRELQGVIVALAEAKEENHHLRLKIAKLEGHDGVPVAEA</sequence>